<sequence>MSQNILFIIDGLPGGGAERVVLTLAEGMLAQGHKVTLISLRDVCHYSLPVGLNYQVVADQARGPLRKLGELRRRAKQLDHAITQLQADLGVFDRVFSNLPKTDRIVSLCHSLQPQQLWFCIHSMLSLSYLAHKQGFARWWKRWRMARTYQHKQVIAVSQAVLDDLCQEFAVVPATQKVIYNPFDLDSILQHAAAPCPLDGEDFLLHVGRLHPQKRHDRLLDAYAQSGLSQPLVLLGNGSDEAVQAINQQAEQLGIREKVRYLGFQDNPYRYLRAARALVLSSDCEGFGNVLVEALACQTQVISSPCPGGPKEILVGDLQRGLASDMSAAALANAMQEIVAHPVDLSTVDLSRFTRTQACEQYLAC</sequence>
<dbReference type="InterPro" id="IPR028098">
    <property type="entry name" value="Glyco_trans_4-like_N"/>
</dbReference>
<gene>
    <name evidence="3" type="ORF">PLESHI_16622</name>
</gene>
<dbReference type="AlphaFoldDB" id="R8ALK8"/>
<dbReference type="CDD" id="cd03811">
    <property type="entry name" value="GT4_GT28_WabH-like"/>
    <property type="match status" value="1"/>
</dbReference>
<dbReference type="OrthoDB" id="9792269at2"/>
<dbReference type="HOGENOM" id="CLU_009583_0_0_6"/>
<dbReference type="InterPro" id="IPR001296">
    <property type="entry name" value="Glyco_trans_1"/>
</dbReference>
<dbReference type="PANTHER" id="PTHR12526:SF637">
    <property type="entry name" value="GLYCOSYLTRANSFERASE EPSF-RELATED"/>
    <property type="match status" value="1"/>
</dbReference>
<comment type="caution">
    <text evidence="3">The sequence shown here is derived from an EMBL/GenBank/DDBJ whole genome shotgun (WGS) entry which is preliminary data.</text>
</comment>
<dbReference type="Gene3D" id="3.40.50.2000">
    <property type="entry name" value="Glycogen Phosphorylase B"/>
    <property type="match status" value="2"/>
</dbReference>
<dbReference type="RefSeq" id="WP_010864911.1">
    <property type="nucleotide sequence ID" value="NZ_KB944511.1"/>
</dbReference>
<name>R8ALK8_PLESH</name>
<protein>
    <submittedName>
        <fullName evidence="3">RfaB</fullName>
    </submittedName>
</protein>
<dbReference type="EMBL" id="AQQO01000371">
    <property type="protein sequence ID" value="EON87202.1"/>
    <property type="molecule type" value="Genomic_DNA"/>
</dbReference>
<dbReference type="STRING" id="703.SAMEA2665130_02892"/>
<dbReference type="Proteomes" id="UP000014012">
    <property type="component" value="Unassembled WGS sequence"/>
</dbReference>
<evidence type="ECO:0000259" key="2">
    <source>
        <dbReference type="Pfam" id="PF13439"/>
    </source>
</evidence>
<evidence type="ECO:0000313" key="4">
    <source>
        <dbReference type="Proteomes" id="UP000014012"/>
    </source>
</evidence>
<feature type="domain" description="Glycosyltransferase subfamily 4-like N-terminal" evidence="2">
    <location>
        <begin position="15"/>
        <end position="186"/>
    </location>
</feature>
<dbReference type="GO" id="GO:0016757">
    <property type="term" value="F:glycosyltransferase activity"/>
    <property type="evidence" value="ECO:0007669"/>
    <property type="project" value="InterPro"/>
</dbReference>
<dbReference type="PATRIC" id="fig|1315976.3.peg.3179"/>
<proteinExistence type="predicted"/>
<organism evidence="3 4">
    <name type="scientific">Plesiomonas shigelloides 302-73</name>
    <dbReference type="NCBI Taxonomy" id="1315976"/>
    <lineage>
        <taxon>Bacteria</taxon>
        <taxon>Pseudomonadati</taxon>
        <taxon>Pseudomonadota</taxon>
        <taxon>Gammaproteobacteria</taxon>
        <taxon>Enterobacterales</taxon>
        <taxon>Enterobacteriaceae</taxon>
        <taxon>Plesiomonas</taxon>
    </lineage>
</organism>
<dbReference type="GO" id="GO:1901135">
    <property type="term" value="P:carbohydrate derivative metabolic process"/>
    <property type="evidence" value="ECO:0007669"/>
    <property type="project" value="UniProtKB-ARBA"/>
</dbReference>
<dbReference type="Pfam" id="PF13439">
    <property type="entry name" value="Glyco_transf_4"/>
    <property type="match status" value="1"/>
</dbReference>
<dbReference type="PANTHER" id="PTHR12526">
    <property type="entry name" value="GLYCOSYLTRANSFERASE"/>
    <property type="match status" value="1"/>
</dbReference>
<dbReference type="SUPFAM" id="SSF53756">
    <property type="entry name" value="UDP-Glycosyltransferase/glycogen phosphorylase"/>
    <property type="match status" value="1"/>
</dbReference>
<evidence type="ECO:0000313" key="3">
    <source>
        <dbReference type="EMBL" id="EON87202.1"/>
    </source>
</evidence>
<accession>R8ALK8</accession>
<reference evidence="3 4" key="1">
    <citation type="journal article" date="2013" name="Genome Announc.">
        <title>Genome Sequence of Plesiomonas shigelloides Strain 302-73 (Serotype O1).</title>
        <authorList>
            <person name="Pique N."/>
            <person name="Aquilini E."/>
            <person name="Alioto T."/>
            <person name="Minana-Galbis D."/>
            <person name="Tomas J.M."/>
        </authorList>
    </citation>
    <scope>NUCLEOTIDE SEQUENCE [LARGE SCALE GENOMIC DNA]</scope>
    <source>
        <strain evidence="3 4">302-73</strain>
    </source>
</reference>
<evidence type="ECO:0000259" key="1">
    <source>
        <dbReference type="Pfam" id="PF00534"/>
    </source>
</evidence>
<keyword evidence="4" id="KW-1185">Reference proteome</keyword>
<dbReference type="Pfam" id="PF00534">
    <property type="entry name" value="Glycos_transf_1"/>
    <property type="match status" value="1"/>
</dbReference>
<feature type="domain" description="Glycosyl transferase family 1" evidence="1">
    <location>
        <begin position="200"/>
        <end position="341"/>
    </location>
</feature>